<dbReference type="EMBL" id="BLQM01000064">
    <property type="protein sequence ID" value="GMH58335.1"/>
    <property type="molecule type" value="Genomic_DNA"/>
</dbReference>
<name>A0A9W6ZWP8_9STRA</name>
<gene>
    <name evidence="1" type="ORF">TL16_g02586</name>
</gene>
<evidence type="ECO:0000313" key="1">
    <source>
        <dbReference type="EMBL" id="GMH58335.1"/>
    </source>
</evidence>
<sequence length="131" mass="14794">MDNHSDSVINILDKQSKIKSDAIVYPEELLLEGYELDLIISKILTCCYGITIIANKETKNYIGKIGEMERGGIVRLAFRRGRGSVLGGMLEKKEWKVGGLIDVEIDVETEGTFLFSSCLHDEMYTHVYNVF</sequence>
<dbReference type="AlphaFoldDB" id="A0A9W6ZWP8"/>
<evidence type="ECO:0000313" key="2">
    <source>
        <dbReference type="Proteomes" id="UP001162640"/>
    </source>
</evidence>
<reference evidence="2" key="1">
    <citation type="journal article" date="2023" name="Commun. Biol.">
        <title>Genome analysis of Parmales, the sister group of diatoms, reveals the evolutionary specialization of diatoms from phago-mixotrophs to photoautotrophs.</title>
        <authorList>
            <person name="Ban H."/>
            <person name="Sato S."/>
            <person name="Yoshikawa S."/>
            <person name="Yamada K."/>
            <person name="Nakamura Y."/>
            <person name="Ichinomiya M."/>
            <person name="Sato N."/>
            <person name="Blanc-Mathieu R."/>
            <person name="Endo H."/>
            <person name="Kuwata A."/>
            <person name="Ogata H."/>
        </authorList>
    </citation>
    <scope>NUCLEOTIDE SEQUENCE [LARGE SCALE GENOMIC DNA]</scope>
</reference>
<proteinExistence type="predicted"/>
<protein>
    <submittedName>
        <fullName evidence="1">Uncharacterized protein</fullName>
    </submittedName>
</protein>
<organism evidence="1 2">
    <name type="scientific">Triparma laevis f. inornata</name>
    <dbReference type="NCBI Taxonomy" id="1714386"/>
    <lineage>
        <taxon>Eukaryota</taxon>
        <taxon>Sar</taxon>
        <taxon>Stramenopiles</taxon>
        <taxon>Ochrophyta</taxon>
        <taxon>Bolidophyceae</taxon>
        <taxon>Parmales</taxon>
        <taxon>Triparmaceae</taxon>
        <taxon>Triparma</taxon>
    </lineage>
</organism>
<dbReference type="Proteomes" id="UP001162640">
    <property type="component" value="Unassembled WGS sequence"/>
</dbReference>
<comment type="caution">
    <text evidence="1">The sequence shown here is derived from an EMBL/GenBank/DDBJ whole genome shotgun (WGS) entry which is preliminary data.</text>
</comment>
<accession>A0A9W6ZWP8</accession>